<proteinExistence type="predicted"/>
<dbReference type="EMBL" id="CP026095">
    <property type="protein sequence ID" value="AZV43621.1"/>
    <property type="molecule type" value="Genomic_DNA"/>
</dbReference>
<dbReference type="RefSeq" id="WP_127760762.1">
    <property type="nucleotide sequence ID" value="NZ_CP026095.1"/>
</dbReference>
<organism evidence="1 2">
    <name type="scientific">Peribacillus asahii</name>
    <dbReference type="NCBI Taxonomy" id="228899"/>
    <lineage>
        <taxon>Bacteria</taxon>
        <taxon>Bacillati</taxon>
        <taxon>Bacillota</taxon>
        <taxon>Bacilli</taxon>
        <taxon>Bacillales</taxon>
        <taxon>Bacillaceae</taxon>
        <taxon>Peribacillus</taxon>
    </lineage>
</organism>
<gene>
    <name evidence="1" type="ORF">BAOM_3012</name>
</gene>
<evidence type="ECO:0000313" key="1">
    <source>
        <dbReference type="EMBL" id="AZV43621.1"/>
    </source>
</evidence>
<evidence type="ECO:0000313" key="2">
    <source>
        <dbReference type="Proteomes" id="UP000283095"/>
    </source>
</evidence>
<reference evidence="1 2" key="1">
    <citation type="submission" date="2018-01" db="EMBL/GenBank/DDBJ databases">
        <title>Bacillus asahii Genome sequencing and assembly.</title>
        <authorList>
            <person name="Jiang H."/>
            <person name="Feng Y."/>
            <person name="Zhao F."/>
            <person name="Lin X."/>
        </authorList>
    </citation>
    <scope>NUCLEOTIDE SEQUENCE [LARGE SCALE GENOMIC DNA]</scope>
    <source>
        <strain evidence="1 2">OM18</strain>
    </source>
</reference>
<protein>
    <submittedName>
        <fullName evidence="1">Uncharacterized protein</fullName>
    </submittedName>
</protein>
<dbReference type="KEGG" id="pasa:BAOM_3012"/>
<sequence>METYRLTGEVTINFDTYLKGNKKDALEFINKFNEFALQFQNVDLKVVDGECKGRVLDHSFRWISIEDEEENIQIIDEDLLADKKKTLSKT</sequence>
<name>A0A3T0KTV1_9BACI</name>
<dbReference type="Proteomes" id="UP000283095">
    <property type="component" value="Chromosome"/>
</dbReference>
<dbReference type="AlphaFoldDB" id="A0A3T0KTV1"/>
<accession>A0A3T0KTV1</accession>